<feature type="binding site" evidence="9 11">
    <location>
        <begin position="112"/>
        <end position="114"/>
    </location>
    <ligand>
        <name>substrate</name>
    </ligand>
</feature>
<keyword evidence="5 9" id="KW-0560">Oxidoreductase</keyword>
<dbReference type="Gene3D" id="3.40.50.720">
    <property type="entry name" value="NAD(P)-binding Rossmann-like Domain"/>
    <property type="match status" value="1"/>
</dbReference>
<comment type="catalytic activity">
    <reaction evidence="7 9 14">
        <text>(S)-4-amino-5-oxopentanoate + tRNA(Glu) + NADP(+) = L-glutamyl-tRNA(Glu) + NADPH + H(+)</text>
        <dbReference type="Rhea" id="RHEA:12344"/>
        <dbReference type="Rhea" id="RHEA-COMP:9663"/>
        <dbReference type="Rhea" id="RHEA-COMP:9680"/>
        <dbReference type="ChEBI" id="CHEBI:15378"/>
        <dbReference type="ChEBI" id="CHEBI:57501"/>
        <dbReference type="ChEBI" id="CHEBI:57783"/>
        <dbReference type="ChEBI" id="CHEBI:58349"/>
        <dbReference type="ChEBI" id="CHEBI:78442"/>
        <dbReference type="ChEBI" id="CHEBI:78520"/>
        <dbReference type="EC" id="1.2.1.70"/>
    </reaction>
</comment>
<feature type="site" description="Important for activity" evidence="9 13">
    <location>
        <position position="97"/>
    </location>
</feature>
<dbReference type="InterPro" id="IPR018214">
    <property type="entry name" value="GluRdtase_CS"/>
</dbReference>
<evidence type="ECO:0000256" key="10">
    <source>
        <dbReference type="PIRSR" id="PIRSR000445-1"/>
    </source>
</evidence>
<gene>
    <name evidence="9" type="primary">hemA</name>
    <name evidence="18" type="ORF">E1B00_09140</name>
</gene>
<dbReference type="SUPFAM" id="SSF69742">
    <property type="entry name" value="Glutamyl tRNA-reductase catalytic, N-terminal domain"/>
    <property type="match status" value="1"/>
</dbReference>
<dbReference type="Pfam" id="PF05201">
    <property type="entry name" value="GlutR_N"/>
    <property type="match status" value="1"/>
</dbReference>
<dbReference type="NCBIfam" id="TIGR01035">
    <property type="entry name" value="hemA"/>
    <property type="match status" value="1"/>
</dbReference>
<evidence type="ECO:0000259" key="15">
    <source>
        <dbReference type="Pfam" id="PF00745"/>
    </source>
</evidence>
<feature type="binding site" evidence="9 11">
    <location>
        <position position="118"/>
    </location>
    <ligand>
        <name>substrate</name>
    </ligand>
</feature>
<dbReference type="Pfam" id="PF01488">
    <property type="entry name" value="Shikimate_DH"/>
    <property type="match status" value="1"/>
</dbReference>
<sequence>MPLLALGLNHQTAPLALRERVALDAGQLPAALDGLGAVPGVEEAALLSTCNRTEIYAQVADGREAAVAEWLARHHGLAPETLSAYLYQHTGEDAVRHLFRVATGLDSLVLGEPQILGQVKEAWQAARSQQRLRTPLDRLFQQSFSVAKRVRTDTRIGAHPVSVAYAAVRLARQVFSELDRATVLLVGAGDTIELAARHLVDAKAKRLLVANRTLEHAQALASRHGGYALPLSELERHLPEADIVITATASREPILRRAAVQAALKARKHRPMFLLDLAVPRDIEASVSELADVYLYTVDDLEQVIEENRASRREAAEQAQAIIDLQVEHFMAWWRAQGRQDALKVLRSRGEAAREDALARAREQLAAGKAPDEVLALLAHQLTNKLLHAPSSALRQAALDGDLDLLRAAERLYDDRDDTQPAP</sequence>
<dbReference type="GO" id="GO:0008883">
    <property type="term" value="F:glutamyl-tRNA reductase activity"/>
    <property type="evidence" value="ECO:0007669"/>
    <property type="project" value="UniProtKB-UniRule"/>
</dbReference>
<keyword evidence="6 9" id="KW-0627">Porphyrin biosynthesis</keyword>
<dbReference type="EMBL" id="SMDR01000002">
    <property type="protein sequence ID" value="TNJ33515.1"/>
    <property type="molecule type" value="Genomic_DNA"/>
</dbReference>
<comment type="caution">
    <text evidence="18">The sequence shown here is derived from an EMBL/GenBank/DDBJ whole genome shotgun (WGS) entry which is preliminary data.</text>
</comment>
<dbReference type="Pfam" id="PF00745">
    <property type="entry name" value="GlutR_dimer"/>
    <property type="match status" value="1"/>
</dbReference>
<evidence type="ECO:0000256" key="8">
    <source>
        <dbReference type="ARBA" id="ARBA00068659"/>
    </source>
</evidence>
<reference evidence="18 19" key="1">
    <citation type="submission" date="2019-03" db="EMBL/GenBank/DDBJ databases">
        <title>Arenimonas daejeonensis sp. nov., isolated from compost.</title>
        <authorList>
            <person name="Jeon C.O."/>
        </authorList>
    </citation>
    <scope>NUCLEOTIDE SEQUENCE [LARGE SCALE GENOMIC DNA]</scope>
    <source>
        <strain evidence="18 19">R29</strain>
    </source>
</reference>
<feature type="domain" description="Tetrapyrrole biosynthesis glutamyl-tRNA reductase dimerisation" evidence="15">
    <location>
        <begin position="318"/>
        <end position="414"/>
    </location>
</feature>
<dbReference type="RefSeq" id="WP_139447998.1">
    <property type="nucleotide sequence ID" value="NZ_SMDR01000002.1"/>
</dbReference>
<dbReference type="FunFam" id="3.30.460.30:FF:000001">
    <property type="entry name" value="Glutamyl-tRNA reductase"/>
    <property type="match status" value="1"/>
</dbReference>
<name>A0A5C4RRB8_9GAMM</name>
<comment type="similarity">
    <text evidence="2 9 14">Belongs to the glutamyl-tRNA reductase family.</text>
</comment>
<evidence type="ECO:0000256" key="14">
    <source>
        <dbReference type="RuleBase" id="RU000584"/>
    </source>
</evidence>
<evidence type="ECO:0000256" key="5">
    <source>
        <dbReference type="ARBA" id="ARBA00023002"/>
    </source>
</evidence>
<keyword evidence="4 9" id="KW-0521">NADP</keyword>
<dbReference type="InterPro" id="IPR036453">
    <property type="entry name" value="GluRdtase_dimer_dom_sf"/>
</dbReference>
<dbReference type="SUPFAM" id="SSF51735">
    <property type="entry name" value="NAD(P)-binding Rossmann-fold domains"/>
    <property type="match status" value="1"/>
</dbReference>
<evidence type="ECO:0000256" key="9">
    <source>
        <dbReference type="HAMAP-Rule" id="MF_00087"/>
    </source>
</evidence>
<proteinExistence type="inferred from homology"/>
<dbReference type="PIRSF" id="PIRSF000445">
    <property type="entry name" value="4pyrrol_synth_GluRdtase"/>
    <property type="match status" value="1"/>
</dbReference>
<comment type="domain">
    <text evidence="9">Possesses an unusual extended V-shaped dimeric structure with each monomer consisting of three distinct domains arranged along a curved 'spinal' alpha-helix. The N-terminal catalytic domain specifically recognizes the glutamate moiety of the substrate. The second domain is the NADPH-binding domain, and the third C-terminal domain is responsible for dimerization.</text>
</comment>
<evidence type="ECO:0000313" key="19">
    <source>
        <dbReference type="Proteomes" id="UP000305760"/>
    </source>
</evidence>
<evidence type="ECO:0000256" key="6">
    <source>
        <dbReference type="ARBA" id="ARBA00023244"/>
    </source>
</evidence>
<evidence type="ECO:0000256" key="7">
    <source>
        <dbReference type="ARBA" id="ARBA00047464"/>
    </source>
</evidence>
<dbReference type="PANTHER" id="PTHR43013">
    <property type="entry name" value="GLUTAMYL-TRNA REDUCTASE"/>
    <property type="match status" value="1"/>
</dbReference>
<comment type="subunit">
    <text evidence="9">Homodimer.</text>
</comment>
<feature type="binding site" evidence="9 11">
    <location>
        <position position="107"/>
    </location>
    <ligand>
        <name>substrate</name>
    </ligand>
</feature>
<feature type="binding site" evidence="9 11">
    <location>
        <begin position="49"/>
        <end position="52"/>
    </location>
    <ligand>
        <name>substrate</name>
    </ligand>
</feature>
<dbReference type="InterPro" id="IPR006151">
    <property type="entry name" value="Shikm_DH/Glu-tRNA_Rdtase"/>
</dbReference>
<feature type="domain" description="Glutamyl-tRNA reductase N-terminal" evidence="17">
    <location>
        <begin position="6"/>
        <end position="154"/>
    </location>
</feature>
<dbReference type="InterPro" id="IPR015896">
    <property type="entry name" value="4pyrrol_synth_GluRdtase_dimer"/>
</dbReference>
<evidence type="ECO:0000256" key="4">
    <source>
        <dbReference type="ARBA" id="ARBA00022857"/>
    </source>
</evidence>
<dbReference type="PANTHER" id="PTHR43013:SF1">
    <property type="entry name" value="GLUTAMYL-TRNA REDUCTASE"/>
    <property type="match status" value="1"/>
</dbReference>
<dbReference type="InterPro" id="IPR036343">
    <property type="entry name" value="GluRdtase_N_sf"/>
</dbReference>
<dbReference type="EC" id="1.2.1.70" evidence="3 9"/>
<dbReference type="InterPro" id="IPR000343">
    <property type="entry name" value="4pyrrol_synth_GluRdtase"/>
</dbReference>
<dbReference type="OrthoDB" id="110209at2"/>
<dbReference type="CDD" id="cd05213">
    <property type="entry name" value="NAD_bind_Glutamyl_tRNA_reduct"/>
    <property type="match status" value="1"/>
</dbReference>
<dbReference type="FunFam" id="3.40.50.720:FF:000031">
    <property type="entry name" value="Glutamyl-tRNA reductase"/>
    <property type="match status" value="1"/>
</dbReference>
<comment type="miscellaneous">
    <text evidence="9">During catalysis, the active site Cys acts as a nucleophile attacking the alpha-carbonyl group of tRNA-bound glutamate with the formation of a thioester intermediate between enzyme and glutamate, and the concomitant release of tRNA(Glu). The thioester intermediate is finally reduced by direct hydride transfer from NADPH, to form the product GSA.</text>
</comment>
<evidence type="ECO:0000259" key="17">
    <source>
        <dbReference type="Pfam" id="PF05201"/>
    </source>
</evidence>
<comment type="pathway">
    <text evidence="1 9 14">Porphyrin-containing compound metabolism; protoporphyrin-IX biosynthesis; 5-aminolevulinate from L-glutamyl-tRNA(Glu): step 1/2.</text>
</comment>
<evidence type="ECO:0000256" key="2">
    <source>
        <dbReference type="ARBA" id="ARBA00005916"/>
    </source>
</evidence>
<protein>
    <recommendedName>
        <fullName evidence="8 9">Glutamyl-tRNA reductase</fullName>
        <shortName evidence="9">GluTR</shortName>
        <ecNumber evidence="3 9">1.2.1.70</ecNumber>
    </recommendedName>
</protein>
<dbReference type="GO" id="GO:0019353">
    <property type="term" value="P:protoporphyrinogen IX biosynthetic process from glutamate"/>
    <property type="evidence" value="ECO:0007669"/>
    <property type="project" value="TreeGrafter"/>
</dbReference>
<dbReference type="UniPathway" id="UPA00251">
    <property type="reaction ID" value="UER00316"/>
</dbReference>
<accession>A0A5C4RRB8</accession>
<dbReference type="InterPro" id="IPR036291">
    <property type="entry name" value="NAD(P)-bd_dom_sf"/>
</dbReference>
<dbReference type="AlphaFoldDB" id="A0A5C4RRB8"/>
<evidence type="ECO:0000313" key="18">
    <source>
        <dbReference type="EMBL" id="TNJ33515.1"/>
    </source>
</evidence>
<evidence type="ECO:0000259" key="16">
    <source>
        <dbReference type="Pfam" id="PF01488"/>
    </source>
</evidence>
<organism evidence="18 19">
    <name type="scientific">Arenimonas terrae</name>
    <dbReference type="NCBI Taxonomy" id="2546226"/>
    <lineage>
        <taxon>Bacteria</taxon>
        <taxon>Pseudomonadati</taxon>
        <taxon>Pseudomonadota</taxon>
        <taxon>Gammaproteobacteria</taxon>
        <taxon>Lysobacterales</taxon>
        <taxon>Lysobacteraceae</taxon>
        <taxon>Arenimonas</taxon>
    </lineage>
</organism>
<dbReference type="PROSITE" id="PS00747">
    <property type="entry name" value="GLUTR"/>
    <property type="match status" value="1"/>
</dbReference>
<dbReference type="GO" id="GO:0050661">
    <property type="term" value="F:NADP binding"/>
    <property type="evidence" value="ECO:0007669"/>
    <property type="project" value="InterPro"/>
</dbReference>
<dbReference type="InterPro" id="IPR015895">
    <property type="entry name" value="4pyrrol_synth_GluRdtase_N"/>
</dbReference>
<feature type="binding site" evidence="9 12">
    <location>
        <begin position="187"/>
        <end position="192"/>
    </location>
    <ligand>
        <name>NADP(+)</name>
        <dbReference type="ChEBI" id="CHEBI:58349"/>
    </ligand>
</feature>
<keyword evidence="19" id="KW-1185">Reference proteome</keyword>
<feature type="active site" description="Nucleophile" evidence="9 10">
    <location>
        <position position="50"/>
    </location>
</feature>
<dbReference type="Proteomes" id="UP000305760">
    <property type="component" value="Unassembled WGS sequence"/>
</dbReference>
<dbReference type="HAMAP" id="MF_00087">
    <property type="entry name" value="Glu_tRNA_reductase"/>
    <property type="match status" value="1"/>
</dbReference>
<evidence type="ECO:0000256" key="13">
    <source>
        <dbReference type="PIRSR" id="PIRSR000445-4"/>
    </source>
</evidence>
<dbReference type="SUPFAM" id="SSF69075">
    <property type="entry name" value="Glutamyl tRNA-reductase dimerization domain"/>
    <property type="match status" value="1"/>
</dbReference>
<comment type="function">
    <text evidence="9">Catalyzes the NADPH-dependent reduction of glutamyl-tRNA(Glu) to glutamate 1-semialdehyde (GSA).</text>
</comment>
<evidence type="ECO:0000256" key="1">
    <source>
        <dbReference type="ARBA" id="ARBA00005059"/>
    </source>
</evidence>
<dbReference type="Gene3D" id="3.30.460.30">
    <property type="entry name" value="Glutamyl-tRNA reductase, N-terminal domain"/>
    <property type="match status" value="1"/>
</dbReference>
<evidence type="ECO:0000256" key="12">
    <source>
        <dbReference type="PIRSR" id="PIRSR000445-3"/>
    </source>
</evidence>
<evidence type="ECO:0000256" key="3">
    <source>
        <dbReference type="ARBA" id="ARBA00012970"/>
    </source>
</evidence>
<evidence type="ECO:0000256" key="11">
    <source>
        <dbReference type="PIRSR" id="PIRSR000445-2"/>
    </source>
</evidence>
<feature type="domain" description="Quinate/shikimate 5-dehydrogenase/glutamyl-tRNA reductase" evidence="16">
    <location>
        <begin position="170"/>
        <end position="304"/>
    </location>
</feature>